<dbReference type="InterPro" id="IPR001387">
    <property type="entry name" value="Cro/C1-type_HTH"/>
</dbReference>
<dbReference type="GO" id="GO:0003677">
    <property type="term" value="F:DNA binding"/>
    <property type="evidence" value="ECO:0007669"/>
    <property type="project" value="InterPro"/>
</dbReference>
<dbReference type="AlphaFoldDB" id="A0A4R3KEM3"/>
<evidence type="ECO:0000313" key="2">
    <source>
        <dbReference type="EMBL" id="TCS81409.1"/>
    </source>
</evidence>
<accession>A0A4R3KEM3</accession>
<protein>
    <submittedName>
        <fullName evidence="2">Helix-turn-helix protein</fullName>
    </submittedName>
</protein>
<dbReference type="OrthoDB" id="1629646at2"/>
<dbReference type="Pfam" id="PF01381">
    <property type="entry name" value="HTH_3"/>
    <property type="match status" value="1"/>
</dbReference>
<dbReference type="SUPFAM" id="SSF47413">
    <property type="entry name" value="lambda repressor-like DNA-binding domains"/>
    <property type="match status" value="1"/>
</dbReference>
<gene>
    <name evidence="2" type="ORF">EDC37_102110</name>
</gene>
<dbReference type="CDD" id="cd00093">
    <property type="entry name" value="HTH_XRE"/>
    <property type="match status" value="1"/>
</dbReference>
<sequence length="77" mass="8757">MSARLVRMIGLRIVYYRKVQGYMQQQLAQKIDISYSCLGKIECGRLKNCASLPLLIKIADGLDIKLIDLLNENNKIS</sequence>
<dbReference type="Proteomes" id="UP000295188">
    <property type="component" value="Unassembled WGS sequence"/>
</dbReference>
<dbReference type="SMART" id="SM00530">
    <property type="entry name" value="HTH_XRE"/>
    <property type="match status" value="1"/>
</dbReference>
<organism evidence="2 3">
    <name type="scientific">Pectinatus cerevisiiphilus</name>
    <dbReference type="NCBI Taxonomy" id="86956"/>
    <lineage>
        <taxon>Bacteria</taxon>
        <taxon>Bacillati</taxon>
        <taxon>Bacillota</taxon>
        <taxon>Negativicutes</taxon>
        <taxon>Selenomonadales</taxon>
        <taxon>Selenomonadaceae</taxon>
        <taxon>Pectinatus</taxon>
    </lineage>
</organism>
<dbReference type="PROSITE" id="PS50943">
    <property type="entry name" value="HTH_CROC1"/>
    <property type="match status" value="1"/>
</dbReference>
<evidence type="ECO:0000259" key="1">
    <source>
        <dbReference type="PROSITE" id="PS50943"/>
    </source>
</evidence>
<dbReference type="InterPro" id="IPR010982">
    <property type="entry name" value="Lambda_DNA-bd_dom_sf"/>
</dbReference>
<dbReference type="EMBL" id="SMAA01000002">
    <property type="protein sequence ID" value="TCS81409.1"/>
    <property type="molecule type" value="Genomic_DNA"/>
</dbReference>
<proteinExistence type="predicted"/>
<reference evidence="2 3" key="1">
    <citation type="submission" date="2019-03" db="EMBL/GenBank/DDBJ databases">
        <title>Genomic Encyclopedia of Type Strains, Phase IV (KMG-IV): sequencing the most valuable type-strain genomes for metagenomic binning, comparative biology and taxonomic classification.</title>
        <authorList>
            <person name="Goeker M."/>
        </authorList>
    </citation>
    <scope>NUCLEOTIDE SEQUENCE [LARGE SCALE GENOMIC DNA]</scope>
    <source>
        <strain evidence="2 3">DSM 20467</strain>
    </source>
</reference>
<dbReference type="Gene3D" id="1.10.260.40">
    <property type="entry name" value="lambda repressor-like DNA-binding domains"/>
    <property type="match status" value="1"/>
</dbReference>
<name>A0A4R3KEM3_9FIRM</name>
<dbReference type="RefSeq" id="WP_132547276.1">
    <property type="nucleotide sequence ID" value="NZ_SMAA01000002.1"/>
</dbReference>
<feature type="domain" description="HTH cro/C1-type" evidence="1">
    <location>
        <begin position="13"/>
        <end position="69"/>
    </location>
</feature>
<keyword evidence="3" id="KW-1185">Reference proteome</keyword>
<comment type="caution">
    <text evidence="2">The sequence shown here is derived from an EMBL/GenBank/DDBJ whole genome shotgun (WGS) entry which is preliminary data.</text>
</comment>
<evidence type="ECO:0000313" key="3">
    <source>
        <dbReference type="Proteomes" id="UP000295188"/>
    </source>
</evidence>